<evidence type="ECO:0000259" key="13">
    <source>
        <dbReference type="PROSITE" id="PS50026"/>
    </source>
</evidence>
<dbReference type="Pfam" id="PF00028">
    <property type="entry name" value="Cadherin"/>
    <property type="match status" value="1"/>
</dbReference>
<protein>
    <submittedName>
        <fullName evidence="15">Neural-cadherin</fullName>
    </submittedName>
</protein>
<keyword evidence="8 10" id="KW-1015">Disulfide bond</keyword>
<feature type="disulfide bond" evidence="10">
    <location>
        <begin position="1826"/>
        <end position="1843"/>
    </location>
</feature>
<evidence type="ECO:0000256" key="10">
    <source>
        <dbReference type="PROSITE-ProRule" id="PRU00076"/>
    </source>
</evidence>
<feature type="domain" description="Cadherin" evidence="14">
    <location>
        <begin position="179"/>
        <end position="279"/>
    </location>
</feature>
<feature type="domain" description="Cadherin" evidence="14">
    <location>
        <begin position="63"/>
        <end position="169"/>
    </location>
</feature>
<feature type="domain" description="Cadherin" evidence="14">
    <location>
        <begin position="534"/>
        <end position="623"/>
    </location>
</feature>
<dbReference type="SMART" id="SM00112">
    <property type="entry name" value="CA"/>
    <property type="match status" value="10"/>
</dbReference>
<proteinExistence type="predicted"/>
<keyword evidence="2 11" id="KW-0812">Transmembrane</keyword>
<gene>
    <name evidence="15" type="ORF">TcWFU_006525</name>
</gene>
<feature type="disulfide bond" evidence="10">
    <location>
        <begin position="2398"/>
        <end position="2407"/>
    </location>
</feature>
<evidence type="ECO:0000256" key="6">
    <source>
        <dbReference type="ARBA" id="ARBA00022989"/>
    </source>
</evidence>
<dbReference type="CDD" id="cd11304">
    <property type="entry name" value="Cadherin_repeat"/>
    <property type="match status" value="9"/>
</dbReference>
<dbReference type="InterPro" id="IPR002126">
    <property type="entry name" value="Cadherin-like_dom"/>
</dbReference>
<comment type="caution">
    <text evidence="10">Lacks conserved residue(s) required for the propagation of feature annotation.</text>
</comment>
<accession>A0ABR4Q9P0</accession>
<comment type="caution">
    <text evidence="15">The sequence shown here is derived from an EMBL/GenBank/DDBJ whole genome shotgun (WGS) entry which is preliminary data.</text>
</comment>
<sequence length="2617" mass="285337">MTERFYISPTSGVITTVGKAQFPENYIYRLSIRVVDLNAAKPETSFADMLLWVYTSFQPVVFPAPIFQFNYSEELAPETIVGYIPARSLNSLDEKVSFTVLRGPDPFKEPVRIDDGGDGRIVVKRHYDYELTLDHSWSYLIEARVHSGFSATALMVVSIIDTNDNPPFFELAEYHSEPIPETVPIRTGVLKVTPGDRDALPANRIYRYTLRGNDFAKFRVENALDNSALITTNAPLSFADLPIGRPFYEFELVASDESSSASTLIRVMIQNANANPPVIIPLPRLQIFRQQYAKAYPLAQVCAIDKDGGNVNYFFVDVVTNRPLTEQGPFKIDAKTGKISLNSEPELGNHTLPVGAADDGNCPGCLQPGTSLKSETVEIAVEVVDKNFVAPKFTHCPAIMTLEELAPAGTIIGSVAATDKDDSNLAATLLRYELIGNTVFARPTLYLQIDQKNGSIYNAKPLLRTADQFGGVLPDQLYFTVAVYDWGVPELKSLCNFRMEIMDINNYPPQFDPINYTVFAQRHYNYGQQSSGSILQVVAVDLDQANTVNAQILYEFVSVDMASFSINQTSGEIAVKGALSNASYTFEVQARNPVPLAGTWRTWQLATVTVITSTAPHLLPPVITTKFLVEKFRENSNNQELAKLVATPWAGAAYDYSIAHIPGAFEQTGWINSPPPFISKIDYSSEGRPTLTIYSGSNFLYQRINRYIVRVRACQQPTDPILGDICADTVMTFQLEDVNNMVPQFIDQLSLSEVGLPENSPMGTEVLKLFAVDLDPTPNFNKVKYSLMPTTDAVNFDIKEDLLLTLITQMDFEKKKNYVLKVKAEDSDPSSLQGDQNLPNSAELPLTVFLMDQNDQCPQFVSTTMKFSVPESESVGNAIGRVEAKDADETSVLVYTMVGNFFDFAINSVTGEILIVRPLPLATEKNQTYEVSVNDGDCEVNKSVTIEILPSNNRLPIFTQPVYTNTVTELSTVASSGLANQPSATDPNEPKYMNYSISGYFINYFDINSKTGELNISKGMPRDKPVGQPEFNISVLANNQKGYAYAVMKIVLNDINNQYPRWPFPNSMVTCPENTAVGSECATLVAPDADAGINAVSTYRALESNQNFQITESGSLIPLTYFDFETEASRVHYIPIVATNKELSATGGQLFSTTGTLTVVIADVNDLPPAIVGGQSFDITVADSTDVGVEFFEIFIEDGDVSDWGKHSCVLSTPNSYFDLVNNPKIDACGIKLVQKLSVDTQPSVPPEPQNLTIIVFDSNSIHTATCQVRITVTEGNVKPPDINLQPTSGPGELLDGTLGLLTLVNLVSSEAVWFHLDSKSSAGGIFGIDATSDHSARVQLISRLNRDTLLDLLKDSTTSPVPSPILPSLTDGRVRWPLVVSANDRQKPSLTSTTTMTLTIITKGPVLQNDALEDYSVADNSPPDTLIVPNKIAAVDLDYPNQGASISYEVGSQSAQALRLFKILNQTEGKFSLGLRTTLSRETEKMSLFPVPIVAVLSHLTRTATSTLTVTVTTNESLAPSDALGSLDAFIPSDVWYWPYKNALPDLPIGSMPVTERFAAERSSRLFNFIAEDENNLMFRVNGVGLLYLLTASPPGKFVVKAGVTTRFDPSLPNASSELSVRINWLPGSAFMNGILIRVDKATLSWFIGQTDISVSTPRERLINALAKNLETSMESITVFPTNSIGEALNVFVGIHASPYEIPGRIVDTILNDADLYTAALRGNHSSNLQVSLAPTVNGMAGSVELQCATEAAAVSVCNFRGCRSRLRTSNIPSEADVSGGLTSSAPGVSTIGPVIESSVDCWCNGGDPRPPIQEPINCLSPDACLNGGFCSVEPGTQTIICECPSGFTGPRCEQTQLFFPQSGYAWAPNIGSCTRLHVQFTFKTPSVNERAGLLMYTGPISQPATDLKIRDFIGLQVEPGGRQLKLAYSLGVASLLSSTFTVNLRLDDDNWHQIDLVLLQNVINTEMVLMVDACRLSEGTENENGLENPPNLGDCLFSLPYNNGVDQALNVGQWPLQMGGRKLTSGVTLYPTELTTNSLPAGSAFKHVLVNGELWNLIQPKSNQNALPAPSVCLNIEGQDVCAPNGVCWESNGRAKCSCKAGFQEKNGQCSPSEFSIELGPRPSYLELTSKREWLNQVQTEVSFDFRTRNSDGTLVYLGGPEPNFYHNSSMDIRLSKTRVEVTVNMGNFDVLTISPARAQFNDGAWHHVRVHRSLSSILVEVDEGAGRGLSAFLPLDPASNFLKFSIGTKVLIGARRDFLPGSSLADNEVRPSASSIGDTCFRDLRLNNAWYPLNQAEIEAAGTKGYVTSIKGFGSNRNACSDLTPCPSNAKCSGQLSCVPTWKPPAGYMCLCKPGCIEEPGNKCYCLEICSRFPCKNGGTCRPSARDSRGFVCICPPTHFGLHCEEEVMRAELTVGAFVGIVLAVLSFVGLIIGVVIWRCRRKHAPPQISPDKDLREHVMPYAEQAEEIDTHSFDERMFNAVNSPKPTVPPIPAILIDLLDSSLSARTRSIAGTEGRTTVTPTTAAATTSADVSSFEKVLRAQLKDKLTEVPDYTLDYGYEGGSDEDGFTVEAASSLVQPETSSGFNGSGEPFGDTFDALYELPDEEHYSSGNH</sequence>
<keyword evidence="7 11" id="KW-0472">Membrane</keyword>
<dbReference type="Gene3D" id="2.60.120.200">
    <property type="match status" value="2"/>
</dbReference>
<evidence type="ECO:0000313" key="15">
    <source>
        <dbReference type="EMBL" id="KAL5106290.1"/>
    </source>
</evidence>
<dbReference type="InterPro" id="IPR001791">
    <property type="entry name" value="Laminin_G"/>
</dbReference>
<evidence type="ECO:0000259" key="12">
    <source>
        <dbReference type="PROSITE" id="PS50025"/>
    </source>
</evidence>
<dbReference type="Gene3D" id="2.10.25.10">
    <property type="entry name" value="Laminin"/>
    <property type="match status" value="2"/>
</dbReference>
<dbReference type="Pfam" id="PF00008">
    <property type="entry name" value="EGF"/>
    <property type="match status" value="1"/>
</dbReference>
<evidence type="ECO:0000256" key="1">
    <source>
        <dbReference type="ARBA" id="ARBA00004167"/>
    </source>
</evidence>
<name>A0ABR4Q9P0_9CEST</name>
<keyword evidence="5 9" id="KW-0106">Calcium</keyword>
<comment type="subcellular location">
    <subcellularLocation>
        <location evidence="1">Membrane</location>
        <topology evidence="1">Single-pass membrane protein</topology>
    </subcellularLocation>
</comment>
<evidence type="ECO:0000256" key="11">
    <source>
        <dbReference type="SAM" id="Phobius"/>
    </source>
</evidence>
<dbReference type="InterPro" id="IPR039808">
    <property type="entry name" value="Cadherin"/>
</dbReference>
<feature type="domain" description="Cadherin" evidence="14">
    <location>
        <begin position="394"/>
        <end position="511"/>
    </location>
</feature>
<dbReference type="InterPro" id="IPR000742">
    <property type="entry name" value="EGF"/>
</dbReference>
<dbReference type="PROSITE" id="PS50026">
    <property type="entry name" value="EGF_3"/>
    <property type="match status" value="2"/>
</dbReference>
<evidence type="ECO:0000256" key="3">
    <source>
        <dbReference type="ARBA" id="ARBA00022729"/>
    </source>
</evidence>
<keyword evidence="10" id="KW-0245">EGF-like domain</keyword>
<feature type="domain" description="Laminin G" evidence="12">
    <location>
        <begin position="2117"/>
        <end position="2323"/>
    </location>
</feature>
<dbReference type="SUPFAM" id="SSF49899">
    <property type="entry name" value="Concanavalin A-like lectins/glucanases"/>
    <property type="match status" value="2"/>
</dbReference>
<feature type="domain" description="Cadherin" evidence="14">
    <location>
        <begin position="298"/>
        <end position="393"/>
    </location>
</feature>
<feature type="domain" description="Cadherin" evidence="14">
    <location>
        <begin position="959"/>
        <end position="1062"/>
    </location>
</feature>
<dbReference type="Gene3D" id="2.60.40.60">
    <property type="entry name" value="Cadherins"/>
    <property type="match status" value="11"/>
</dbReference>
<dbReference type="InterPro" id="IPR015919">
    <property type="entry name" value="Cadherin-like_sf"/>
</dbReference>
<dbReference type="SUPFAM" id="SSF49313">
    <property type="entry name" value="Cadherin-like"/>
    <property type="match status" value="9"/>
</dbReference>
<organism evidence="15 16">
    <name type="scientific">Taenia crassiceps</name>
    <dbReference type="NCBI Taxonomy" id="6207"/>
    <lineage>
        <taxon>Eukaryota</taxon>
        <taxon>Metazoa</taxon>
        <taxon>Spiralia</taxon>
        <taxon>Lophotrochozoa</taxon>
        <taxon>Platyhelminthes</taxon>
        <taxon>Cestoda</taxon>
        <taxon>Eucestoda</taxon>
        <taxon>Cyclophyllidea</taxon>
        <taxon>Taeniidae</taxon>
        <taxon>Taenia</taxon>
    </lineage>
</organism>
<dbReference type="CDD" id="cd00110">
    <property type="entry name" value="LamG"/>
    <property type="match status" value="2"/>
</dbReference>
<dbReference type="PANTHER" id="PTHR24027:SF422">
    <property type="entry name" value="CADHERIN DOMAIN-CONTAINING PROTEIN"/>
    <property type="match status" value="1"/>
</dbReference>
<feature type="disulfide bond" evidence="10">
    <location>
        <begin position="1845"/>
        <end position="1854"/>
    </location>
</feature>
<dbReference type="SMART" id="SM00181">
    <property type="entry name" value="EGF"/>
    <property type="match status" value="4"/>
</dbReference>
<feature type="domain" description="Cadherin" evidence="14">
    <location>
        <begin position="861"/>
        <end position="958"/>
    </location>
</feature>
<dbReference type="PROSITE" id="PS50268">
    <property type="entry name" value="CADHERIN_2"/>
    <property type="match status" value="11"/>
</dbReference>
<feature type="domain" description="EGF-like" evidence="13">
    <location>
        <begin position="2370"/>
        <end position="2408"/>
    </location>
</feature>
<dbReference type="Pfam" id="PF02210">
    <property type="entry name" value="Laminin_G_2"/>
    <property type="match status" value="2"/>
</dbReference>
<dbReference type="PROSITE" id="PS01186">
    <property type="entry name" value="EGF_2"/>
    <property type="match status" value="1"/>
</dbReference>
<feature type="domain" description="Cadherin" evidence="14">
    <location>
        <begin position="1072"/>
        <end position="1171"/>
    </location>
</feature>
<feature type="transmembrane region" description="Helical" evidence="11">
    <location>
        <begin position="2416"/>
        <end position="2441"/>
    </location>
</feature>
<dbReference type="InterPro" id="IPR013320">
    <property type="entry name" value="ConA-like_dom_sf"/>
</dbReference>
<evidence type="ECO:0000256" key="2">
    <source>
        <dbReference type="ARBA" id="ARBA00022692"/>
    </source>
</evidence>
<dbReference type="CDD" id="cd00054">
    <property type="entry name" value="EGF_CA"/>
    <property type="match status" value="2"/>
</dbReference>
<dbReference type="PROSITE" id="PS00232">
    <property type="entry name" value="CADHERIN_1"/>
    <property type="match status" value="1"/>
</dbReference>
<evidence type="ECO:0000313" key="16">
    <source>
        <dbReference type="Proteomes" id="UP001651158"/>
    </source>
</evidence>
<dbReference type="SUPFAM" id="SSF57196">
    <property type="entry name" value="EGF/Laminin"/>
    <property type="match status" value="1"/>
</dbReference>
<dbReference type="EMBL" id="JAKROA010000006">
    <property type="protein sequence ID" value="KAL5106290.1"/>
    <property type="molecule type" value="Genomic_DNA"/>
</dbReference>
<feature type="domain" description="Cadherin" evidence="14">
    <location>
        <begin position="748"/>
        <end position="860"/>
    </location>
</feature>
<evidence type="ECO:0000256" key="7">
    <source>
        <dbReference type="ARBA" id="ARBA00023136"/>
    </source>
</evidence>
<feature type="domain" description="Laminin G" evidence="12">
    <location>
        <begin position="1856"/>
        <end position="2075"/>
    </location>
</feature>
<keyword evidence="16" id="KW-1185">Reference proteome</keyword>
<evidence type="ECO:0000256" key="4">
    <source>
        <dbReference type="ARBA" id="ARBA00022737"/>
    </source>
</evidence>
<keyword evidence="6 11" id="KW-1133">Transmembrane helix</keyword>
<dbReference type="SMART" id="SM00282">
    <property type="entry name" value="LamG"/>
    <property type="match status" value="2"/>
</dbReference>
<dbReference type="InterPro" id="IPR020894">
    <property type="entry name" value="Cadherin_CS"/>
</dbReference>
<dbReference type="PROSITE" id="PS00022">
    <property type="entry name" value="EGF_1"/>
    <property type="match status" value="2"/>
</dbReference>
<dbReference type="PROSITE" id="PS50025">
    <property type="entry name" value="LAM_G_DOMAIN"/>
    <property type="match status" value="2"/>
</dbReference>
<evidence type="ECO:0000256" key="8">
    <source>
        <dbReference type="ARBA" id="ARBA00023157"/>
    </source>
</evidence>
<dbReference type="Proteomes" id="UP001651158">
    <property type="component" value="Unassembled WGS sequence"/>
</dbReference>
<reference evidence="15 16" key="1">
    <citation type="journal article" date="2022" name="Front. Cell. Infect. Microbiol.">
        <title>The Genomes of Two Strains of Taenia crassiceps the Animal Model for the Study of Human Cysticercosis.</title>
        <authorList>
            <person name="Bobes R.J."/>
            <person name="Estrada K."/>
            <person name="Rios-Valencia D.G."/>
            <person name="Calderon-Gallegos A."/>
            <person name="de la Torre P."/>
            <person name="Carrero J.C."/>
            <person name="Sanchez-Flores A."/>
            <person name="Laclette J.P."/>
        </authorList>
    </citation>
    <scope>NUCLEOTIDE SEQUENCE [LARGE SCALE GENOMIC DNA]</scope>
    <source>
        <strain evidence="15">WFUcys</strain>
    </source>
</reference>
<feature type="domain" description="Cadherin" evidence="14">
    <location>
        <begin position="5"/>
        <end position="67"/>
    </location>
</feature>
<keyword evidence="4" id="KW-0677">Repeat</keyword>
<keyword evidence="3" id="KW-0732">Signal</keyword>
<dbReference type="PRINTS" id="PR00205">
    <property type="entry name" value="CADHERIN"/>
</dbReference>
<feature type="domain" description="EGF-like" evidence="13">
    <location>
        <begin position="1816"/>
        <end position="1855"/>
    </location>
</feature>
<feature type="domain" description="Cadherin" evidence="14">
    <location>
        <begin position="1410"/>
        <end position="1523"/>
    </location>
</feature>
<evidence type="ECO:0000259" key="14">
    <source>
        <dbReference type="PROSITE" id="PS50268"/>
    </source>
</evidence>
<evidence type="ECO:0000256" key="9">
    <source>
        <dbReference type="PROSITE-ProRule" id="PRU00043"/>
    </source>
</evidence>
<dbReference type="PANTHER" id="PTHR24027">
    <property type="entry name" value="CADHERIN-23"/>
    <property type="match status" value="1"/>
</dbReference>
<evidence type="ECO:0000256" key="5">
    <source>
        <dbReference type="ARBA" id="ARBA00022837"/>
    </source>
</evidence>